<keyword evidence="6" id="KW-1185">Reference proteome</keyword>
<dbReference type="EMBL" id="CP054929">
    <property type="protein sequence ID" value="QKW49857.1"/>
    <property type="molecule type" value="Genomic_DNA"/>
</dbReference>
<dbReference type="InterPro" id="IPR029058">
    <property type="entry name" value="AB_hydrolase_fold"/>
</dbReference>
<accession>A0A7H8N5R9</accession>
<dbReference type="PANTHER" id="PTHR10272">
    <property type="entry name" value="PLATELET-ACTIVATING FACTOR ACETYLHYDROLASE"/>
    <property type="match status" value="1"/>
</dbReference>
<evidence type="ECO:0000313" key="5">
    <source>
        <dbReference type="EMBL" id="QKW49857.1"/>
    </source>
</evidence>
<dbReference type="SUPFAM" id="SSF53474">
    <property type="entry name" value="alpha/beta-Hydrolases"/>
    <property type="match status" value="1"/>
</dbReference>
<feature type="compositionally biased region" description="Gly residues" evidence="4">
    <location>
        <begin position="13"/>
        <end position="36"/>
    </location>
</feature>
<dbReference type="AlphaFoldDB" id="A0A7H8N5R9"/>
<dbReference type="GO" id="GO:0003847">
    <property type="term" value="F:1-alkyl-2-acetylglycerophosphocholine esterase activity"/>
    <property type="evidence" value="ECO:0007669"/>
    <property type="project" value="TreeGrafter"/>
</dbReference>
<feature type="region of interest" description="Disordered" evidence="4">
    <location>
        <begin position="1"/>
        <end position="36"/>
    </location>
</feature>
<dbReference type="PANTHER" id="PTHR10272:SF0">
    <property type="entry name" value="PLATELET-ACTIVATING FACTOR ACETYLHYDROLASE"/>
    <property type="match status" value="1"/>
</dbReference>
<evidence type="ECO:0000313" key="6">
    <source>
        <dbReference type="Proteomes" id="UP000509303"/>
    </source>
</evidence>
<dbReference type="RefSeq" id="WP_176161592.1">
    <property type="nucleotide sequence ID" value="NZ_CP054929.1"/>
</dbReference>
<dbReference type="GO" id="GO:0016042">
    <property type="term" value="P:lipid catabolic process"/>
    <property type="evidence" value="ECO:0007669"/>
    <property type="project" value="UniProtKB-KW"/>
</dbReference>
<name>A0A7H8N5R9_9ACTN</name>
<keyword evidence="2" id="KW-0442">Lipid degradation</keyword>
<evidence type="ECO:0000256" key="3">
    <source>
        <dbReference type="ARBA" id="ARBA00023098"/>
    </source>
</evidence>
<dbReference type="Gene3D" id="3.40.50.1820">
    <property type="entry name" value="alpha/beta hydrolase"/>
    <property type="match status" value="1"/>
</dbReference>
<evidence type="ECO:0000256" key="1">
    <source>
        <dbReference type="ARBA" id="ARBA00022801"/>
    </source>
</evidence>
<evidence type="ECO:0000256" key="4">
    <source>
        <dbReference type="SAM" id="MobiDB-lite"/>
    </source>
</evidence>
<sequence length="449" mass="46318">MANRDGNTYGVKTGAGAGRGGAGRAGVAGRTGPGGGVGRRAVAAAAVLGGAVALTGRSPAWAAPRPGSPVGAGAAGGLRLRLPAPSGPYRIGASVLHLVDHKRPDPWLGAGSVRQVMATVWYPAGDVRGRPRLPHMTPRAAGSFASWAPRTHPQVPPTGVDWAATATHAHLDAPALTGRRRPVLLYSPGGGDPRTLGTCVAEELASHGFVVVTLDHPGDASEVELPDGTLRETVFIGDPRADPKLFRTVIETRLADVRLVLDHLGGLAGPVSPATGRRRDQPGGALPRGLARALDPHRVGVYGHSAGGTTAAQALYDDRRIAAAANLEGYLSHPGTPTGRPGPLFPVARDGVDRPLLLLGTDGFRNAEFERTWSAAVARSHGHAAWRQIAGATHATLTDYAALAPQLQAAGLITAEARAGLVGTIDPARSVPLLRHLVRTFFARHLGTP</sequence>
<keyword evidence="1 5" id="KW-0378">Hydrolase</keyword>
<reference evidence="5 6" key="1">
    <citation type="submission" date="2020-06" db="EMBL/GenBank/DDBJ databases">
        <title>Genome mining for natural products.</title>
        <authorList>
            <person name="Zhang B."/>
            <person name="Shi J."/>
            <person name="Ge H."/>
        </authorList>
    </citation>
    <scope>NUCLEOTIDE SEQUENCE [LARGE SCALE GENOMIC DNA]</scope>
    <source>
        <strain evidence="5 6">NA00687</strain>
    </source>
</reference>
<evidence type="ECO:0000256" key="2">
    <source>
        <dbReference type="ARBA" id="ARBA00022963"/>
    </source>
</evidence>
<dbReference type="Proteomes" id="UP000509303">
    <property type="component" value="Chromosome"/>
</dbReference>
<proteinExistence type="predicted"/>
<protein>
    <submittedName>
        <fullName evidence="5">Alpha/beta hydrolase</fullName>
    </submittedName>
</protein>
<gene>
    <name evidence="5" type="ORF">HUT08_10215</name>
</gene>
<keyword evidence="3" id="KW-0443">Lipid metabolism</keyword>
<dbReference type="Pfam" id="PF03403">
    <property type="entry name" value="PAF-AH_p_II"/>
    <property type="match status" value="2"/>
</dbReference>
<organism evidence="5 6">
    <name type="scientific">Streptomyces buecherae</name>
    <dbReference type="NCBI Taxonomy" id="2763006"/>
    <lineage>
        <taxon>Bacteria</taxon>
        <taxon>Bacillati</taxon>
        <taxon>Actinomycetota</taxon>
        <taxon>Actinomycetes</taxon>
        <taxon>Kitasatosporales</taxon>
        <taxon>Streptomycetaceae</taxon>
        <taxon>Streptomyces</taxon>
    </lineage>
</organism>